<reference evidence="1" key="1">
    <citation type="submission" date="2015-06" db="UniProtKB">
        <authorList>
            <consortium name="EnsemblPlants"/>
        </authorList>
    </citation>
    <scope>IDENTIFICATION</scope>
</reference>
<dbReference type="EnsemblPlants" id="ORGLA01G0144300.1">
    <property type="protein sequence ID" value="ORGLA01G0144300.1"/>
    <property type="gene ID" value="ORGLA01G0144300"/>
</dbReference>
<accession>I1NNK3</accession>
<dbReference type="AlphaFoldDB" id="I1NNK3"/>
<organism evidence="1 2">
    <name type="scientific">Oryza glaberrima</name>
    <name type="common">African rice</name>
    <dbReference type="NCBI Taxonomy" id="4538"/>
    <lineage>
        <taxon>Eukaryota</taxon>
        <taxon>Viridiplantae</taxon>
        <taxon>Streptophyta</taxon>
        <taxon>Embryophyta</taxon>
        <taxon>Tracheophyta</taxon>
        <taxon>Spermatophyta</taxon>
        <taxon>Magnoliopsida</taxon>
        <taxon>Liliopsida</taxon>
        <taxon>Poales</taxon>
        <taxon>Poaceae</taxon>
        <taxon>BOP clade</taxon>
        <taxon>Oryzoideae</taxon>
        <taxon>Oryzeae</taxon>
        <taxon>Oryzinae</taxon>
        <taxon>Oryza</taxon>
    </lineage>
</organism>
<protein>
    <submittedName>
        <fullName evidence="1">Uncharacterized protein</fullName>
    </submittedName>
</protein>
<evidence type="ECO:0000313" key="1">
    <source>
        <dbReference type="EnsemblPlants" id="ORGLA01G0144300.1"/>
    </source>
</evidence>
<proteinExistence type="predicted"/>
<dbReference type="HOGENOM" id="CLU_2516355_0_0_1"/>
<keyword evidence="2" id="KW-1185">Reference proteome</keyword>
<dbReference type="Gramene" id="ORGLA01G0144300.1">
    <property type="protein sequence ID" value="ORGLA01G0144300.1"/>
    <property type="gene ID" value="ORGLA01G0144300"/>
</dbReference>
<name>I1NNK3_ORYGL</name>
<evidence type="ECO:0000313" key="2">
    <source>
        <dbReference type="Proteomes" id="UP000007306"/>
    </source>
</evidence>
<reference evidence="1 2" key="2">
    <citation type="submission" date="2018-04" db="EMBL/GenBank/DDBJ databases">
        <title>OglaRS2 (Oryza glaberrima Reference Sequence Version 2).</title>
        <authorList>
            <person name="Zhang J."/>
            <person name="Kudrna D."/>
            <person name="Lee S."/>
            <person name="Talag J."/>
            <person name="Rajasekar S."/>
            <person name="Wing R.A."/>
        </authorList>
    </citation>
    <scope>NUCLEOTIDE SEQUENCE [LARGE SCALE GENOMIC DNA]</scope>
    <source>
        <strain evidence="1 2">cv. IRGC 96717</strain>
    </source>
</reference>
<dbReference type="Proteomes" id="UP000007306">
    <property type="component" value="Chromosome 1"/>
</dbReference>
<sequence length="85" mass="9539">MLLSPNACFYSTTNLCDIIVDLAAGNIRFYQQLAVLASLISLAHGWEIGSRHCSMSLSPSSYRPRQRYIAPTRSRKFLSSLMIPM</sequence>